<name>A0A6L9MNZ1_9HYPH</name>
<dbReference type="EMBL" id="JAAAMJ010000058">
    <property type="protein sequence ID" value="NDV89521.1"/>
    <property type="molecule type" value="Genomic_DNA"/>
</dbReference>
<keyword evidence="2" id="KW-1185">Reference proteome</keyword>
<gene>
    <name evidence="1" type="ORF">GTW51_23075</name>
</gene>
<organism evidence="1 2">
    <name type="scientific">Aurantimonas aggregata</name>
    <dbReference type="NCBI Taxonomy" id="2047720"/>
    <lineage>
        <taxon>Bacteria</taxon>
        <taxon>Pseudomonadati</taxon>
        <taxon>Pseudomonadota</taxon>
        <taxon>Alphaproteobacteria</taxon>
        <taxon>Hyphomicrobiales</taxon>
        <taxon>Aurantimonadaceae</taxon>
        <taxon>Aurantimonas</taxon>
    </lineage>
</organism>
<protein>
    <submittedName>
        <fullName evidence="1">Uncharacterized protein</fullName>
    </submittedName>
</protein>
<evidence type="ECO:0000313" key="1">
    <source>
        <dbReference type="EMBL" id="NDV89521.1"/>
    </source>
</evidence>
<sequence length="77" mass="8781">MARVVDDQAKAPTCRKERQAVATIIFICASLAEAGDYPFAHLSLDERRLDPETLTDNRRIDLDGAVFELDPWHFQLH</sequence>
<accession>A0A6L9MNZ1</accession>
<evidence type="ECO:0000313" key="2">
    <source>
        <dbReference type="Proteomes" id="UP000476332"/>
    </source>
</evidence>
<reference evidence="1 2" key="1">
    <citation type="submission" date="2020-01" db="EMBL/GenBank/DDBJ databases">
        <title>Genomes of bacteria type strains.</title>
        <authorList>
            <person name="Chen J."/>
            <person name="Zhu S."/>
            <person name="Chen J."/>
        </authorList>
    </citation>
    <scope>NUCLEOTIDE SEQUENCE [LARGE SCALE GENOMIC DNA]</scope>
    <source>
        <strain evidence="1 2">KCTC 52919</strain>
    </source>
</reference>
<proteinExistence type="predicted"/>
<comment type="caution">
    <text evidence="1">The sequence shown here is derived from an EMBL/GenBank/DDBJ whole genome shotgun (WGS) entry which is preliminary data.</text>
</comment>
<dbReference type="AlphaFoldDB" id="A0A6L9MNZ1"/>
<dbReference type="Proteomes" id="UP000476332">
    <property type="component" value="Unassembled WGS sequence"/>
</dbReference>